<dbReference type="PANTHER" id="PTHR42280">
    <property type="entry name" value="CITG FAMILY PROTEIN"/>
    <property type="match status" value="1"/>
</dbReference>
<dbReference type="EMBL" id="JAXBLV010000239">
    <property type="protein sequence ID" value="MDY3563443.1"/>
    <property type="molecule type" value="Genomic_DNA"/>
</dbReference>
<gene>
    <name evidence="1" type="ORF">R5W23_004947</name>
</gene>
<evidence type="ECO:0000313" key="2">
    <source>
        <dbReference type="Proteomes" id="UP001272242"/>
    </source>
</evidence>
<sequence length="291" mass="30785">MIDFTTGELAQTACIWEACARKVGNVHRGADFANTTLTDFLLSGAAIGPVLQRAGNRSVGATVFDAVERTQAVVGQNTNLGIVLLLAPLAAEWNGMRPGAHVPDILKGLTADDTKLVYEAIRLANPGGLGDAPEQDVRAEPAVTLLEAMSLAADRDMIARQYANGFADVFDFGVPAFTAAFAKFGRVEAAIVDSQLRWLAAHPDSLIARKNGAAVAEDVQRRAQAALALGGLETPAGRAAGVALDRHLRSDGNRLNPGTTADLITACLFVALRENMVTPSAPFRWNVSDWL</sequence>
<keyword evidence="2" id="KW-1185">Reference proteome</keyword>
<dbReference type="Gene3D" id="1.10.4200.10">
    <property type="entry name" value="Triphosphoribosyl-dephospho-CoA protein"/>
    <property type="match status" value="1"/>
</dbReference>
<dbReference type="PANTHER" id="PTHR42280:SF1">
    <property type="entry name" value="CITG FAMILY PROTEIN"/>
    <property type="match status" value="1"/>
</dbReference>
<protein>
    <submittedName>
        <fullName evidence="1">Triphosphoribosyl-dephospho-CoA synthase</fullName>
    </submittedName>
</protein>
<dbReference type="Pfam" id="PF01874">
    <property type="entry name" value="CitG"/>
    <property type="match status" value="1"/>
</dbReference>
<organism evidence="1 2">
    <name type="scientific">Gemmata algarum</name>
    <dbReference type="NCBI Taxonomy" id="2975278"/>
    <lineage>
        <taxon>Bacteria</taxon>
        <taxon>Pseudomonadati</taxon>
        <taxon>Planctomycetota</taxon>
        <taxon>Planctomycetia</taxon>
        <taxon>Gemmatales</taxon>
        <taxon>Gemmataceae</taxon>
        <taxon>Gemmata</taxon>
    </lineage>
</organism>
<reference evidence="2" key="1">
    <citation type="journal article" date="2023" name="Mar. Drugs">
        <title>Gemmata algarum, a Novel Planctomycete Isolated from an Algal Mat, Displays Antimicrobial Activity.</title>
        <authorList>
            <person name="Kumar G."/>
            <person name="Kallscheuer N."/>
            <person name="Kashif M."/>
            <person name="Ahamad S."/>
            <person name="Jagadeeshwari U."/>
            <person name="Pannikurungottu S."/>
            <person name="Haufschild T."/>
            <person name="Kabuu M."/>
            <person name="Sasikala C."/>
            <person name="Jogler C."/>
            <person name="Ramana C."/>
        </authorList>
    </citation>
    <scope>NUCLEOTIDE SEQUENCE [LARGE SCALE GENOMIC DNA]</scope>
    <source>
        <strain evidence="2">JC673</strain>
    </source>
</reference>
<dbReference type="InterPro" id="IPR002736">
    <property type="entry name" value="CitG"/>
</dbReference>
<accession>A0ABU5FAK9</accession>
<dbReference type="Proteomes" id="UP001272242">
    <property type="component" value="Unassembled WGS sequence"/>
</dbReference>
<comment type="caution">
    <text evidence="1">The sequence shown here is derived from an EMBL/GenBank/DDBJ whole genome shotgun (WGS) entry which is preliminary data.</text>
</comment>
<evidence type="ECO:0000313" key="1">
    <source>
        <dbReference type="EMBL" id="MDY3563443.1"/>
    </source>
</evidence>
<proteinExistence type="predicted"/>
<name>A0ABU5FAK9_9BACT</name>
<dbReference type="RefSeq" id="WP_320689642.1">
    <property type="nucleotide sequence ID" value="NZ_JAXBLV010000239.1"/>
</dbReference>